<keyword evidence="5" id="KW-1185">Reference proteome</keyword>
<feature type="domain" description="DUF4781" evidence="3">
    <location>
        <begin position="1078"/>
        <end position="1232"/>
    </location>
</feature>
<organism evidence="4 5">
    <name type="scientific">Cupriavidus gilardii</name>
    <dbReference type="NCBI Taxonomy" id="82541"/>
    <lineage>
        <taxon>Bacteria</taxon>
        <taxon>Pseudomonadati</taxon>
        <taxon>Pseudomonadota</taxon>
        <taxon>Betaproteobacteria</taxon>
        <taxon>Burkholderiales</taxon>
        <taxon>Burkholderiaceae</taxon>
        <taxon>Cupriavidus</taxon>
    </lineage>
</organism>
<feature type="compositionally biased region" description="Basic and acidic residues" evidence="2">
    <location>
        <begin position="538"/>
        <end position="548"/>
    </location>
</feature>
<feature type="compositionally biased region" description="Low complexity" evidence="2">
    <location>
        <begin position="614"/>
        <end position="629"/>
    </location>
</feature>
<dbReference type="EMBL" id="CP098735">
    <property type="protein sequence ID" value="USE77593.1"/>
    <property type="molecule type" value="Genomic_DNA"/>
</dbReference>
<feature type="compositionally biased region" description="Low complexity" evidence="2">
    <location>
        <begin position="77"/>
        <end position="87"/>
    </location>
</feature>
<evidence type="ECO:0000313" key="4">
    <source>
        <dbReference type="EMBL" id="USE77593.1"/>
    </source>
</evidence>
<feature type="region of interest" description="Disordered" evidence="2">
    <location>
        <begin position="1"/>
        <end position="51"/>
    </location>
</feature>
<dbReference type="PANTHER" id="PTHR21115:SF0">
    <property type="entry name" value="GH06117P-RELATED"/>
    <property type="match status" value="1"/>
</dbReference>
<evidence type="ECO:0000256" key="2">
    <source>
        <dbReference type="SAM" id="MobiDB-lite"/>
    </source>
</evidence>
<feature type="region of interest" description="Disordered" evidence="2">
    <location>
        <begin position="1740"/>
        <end position="1781"/>
    </location>
</feature>
<feature type="region of interest" description="Disordered" evidence="2">
    <location>
        <begin position="515"/>
        <end position="566"/>
    </location>
</feature>
<feature type="compositionally biased region" description="Low complexity" evidence="2">
    <location>
        <begin position="587"/>
        <end position="607"/>
    </location>
</feature>
<feature type="compositionally biased region" description="Low complexity" evidence="2">
    <location>
        <begin position="219"/>
        <end position="230"/>
    </location>
</feature>
<feature type="region of interest" description="Disordered" evidence="2">
    <location>
        <begin position="773"/>
        <end position="798"/>
    </location>
</feature>
<feature type="compositionally biased region" description="Basic and acidic residues" evidence="2">
    <location>
        <begin position="88"/>
        <end position="107"/>
    </location>
</feature>
<feature type="region of interest" description="Disordered" evidence="2">
    <location>
        <begin position="1966"/>
        <end position="1987"/>
    </location>
</feature>
<feature type="compositionally biased region" description="Low complexity" evidence="2">
    <location>
        <begin position="779"/>
        <end position="795"/>
    </location>
</feature>
<evidence type="ECO:0000259" key="3">
    <source>
        <dbReference type="Pfam" id="PF16013"/>
    </source>
</evidence>
<dbReference type="Gene3D" id="3.10.350.10">
    <property type="entry name" value="LysM domain"/>
    <property type="match status" value="1"/>
</dbReference>
<dbReference type="NCBIfam" id="NF012230">
    <property type="entry name" value="LWXIA_domain"/>
    <property type="match status" value="1"/>
</dbReference>
<proteinExistence type="predicted"/>
<keyword evidence="1" id="KW-0175">Coiled coil</keyword>
<sequence length="2552" mass="272715">MSYPADLSGPSTVRPVTVPPPPPPPPPAPSAPPPGTADAESNSAAQRQRELAELQARLQQMREQIAAMLERLRQAQEAEAAARAQAEAAREAAERSQSRDDIARAEAAEATAATRKAELNEAALELDAHDKRIALDEAKAEALRAPGPQTQAKVDTAQAAYDDAQQLHTVAVADVSAKRADEALAAADRAVTALAPPGSDPNKLNAADQQALSEARETAGAARRQSDSAAAALETEWRRYERDAAQRELARTGRELEQAGAARERARSEGDAAALQRADDAYGAALDAWWVADRQAAAAQASWDAQVAANDLAAREEQHRVDETRANQCLVEPPEVQQARQTLEQRNTAAQAALTEAQSARDDQAARKTLRDRAAQIDTEYREAQTGLEQARTASEGATNPDAREKARIAYADAQDRMQAARGDHDALQALRSSQQADAALVEGLRAQEKGGGGAPHDDRIATLRESASQARANLQGTVANANGDAADVLRQGRTDEWRKDGGAAQRALPTADEAAANAAQTYEATVRRPGATQQEIDTARERRDETRLAQAVAHGRSDALASTEARRAAEGEYALALEAHRTHDFSASAPAGPLAPSGPSGPLAPSTQPPGSLPSTGPSLSTSPLLTPNFGEAARPAPWTVLPPGIDAAAGNASGDTAAAPLTSPISTSSTSATAPLLAAPGSPPVAVKENGRWYVQYPAQFSAQSPNLYGSYPAASTTLSLPGQSPSRVEMDPVTARVWEAHAQLQSAIAAEDTAWRDYETLNNDAQAIAQARREGNASANANGASPGQNPGADADPELTRLTAQVDTDHRALLAALGARLTAEDRARDLGVDVEKDETVVSTGEALESARATASASAAELERYRSERDSGAASDDVERLRNAHQAWKREHPFLREQDAPTWAPLQQALDNEDAARQQLVQEAAQAGAAQETRALTATLTPEEREDPAALYELFVSEPRAMAQGVINQHYVDYGGRPYEMAGRTHARNMAGLALGIPPEVQLAGDADAQMETLRKQDVFAGIDDDYADMLDVVADQLIEQGGEHARVTLLPVVYASRERGIVRTMLFKVETDQGPRFVDEAGRAYDDLKDYRENNTLPAADAVLAMPRDGEFTVDSKGNIELEIGDARIESGWESFRRKTHLDTIAAGVGIVAGVVLVVGSGGALAPVAMAAAGAATAYGVGTSAASIADQISHGQSWNPDKNPQMLIDGLNILAAALGVRAGVAGVSAARSGQRALVAESRGLTDEASQLALRTQALQQQATRSGRQALAVGAGTYGYTAYSAVSNWENMTPGERATTRTQLLLGGVQFMINPVSGRWIRQGATGALAGTRHAATAWRGTVAGLDRGAQALSTLTMPLRNAMQTPLAAARMRLGQWQDTLAQRLPALSSLAGFPGSLRRQGADPAGAARPPATPGPSAAQPRTETPPHSYPVARTRWRAVQDRLSRVDTLGMLNWLDAGRRGAAQAIGKQRDAEAKLVRAARETAFEDGQALQRWLSGPMRQQMRQIEARAQSQLARLRWETDTARQQAIVRDLRRLDAAAQRLATRWHPLLAIGLRQELRRIEANQRDFKGSGDVLAPRAEAMRHLRGELAQWRAALPSRQTAPTRDTAPLAQAQALVTRLGGHRAALTDGAALVAKTLDAMRVNRDAVLDFVPKGSTRPVRASIEGDIHAVAPRRSADPNAATPAMPALPPRWQRAVAASLRQRFRMGMADAATGLLWLQARRLGMLTPRGSLRLAPQGRTAAPGRTADGMTWSSVMRSGPARPHTDGNRTSRNGALNRLDAGRAIFYQERASALAAKAAAAGNTKSKLAAWQAFVDAVAAHSPDVARRLAAAGGVRERYQGGEAGTVRRWRGFVPSRAEARGSDSAREVRRAYAELLLAAARVRKRDTRRAAAASVRAWRQALRSANDAARVTDALSARLQTATPGTATHRALTRQHALAAQAQRLAQTNAERAGRAVFGEGGLTPRARTAQRGREAQPPADGALAALRDTHPAAWRRVLERAARQMERLARQGGADSPWQAQAVQLRDLARQAAADPRLTRVGEGVAAMRQWRRAEWQRADARIAEQQATQAWRHAQRTQRTQRGQRTSAGQHADRQDLRAAMNQAAARHRDARREALAARRAAFRPGTGAIDRLAVANPRAADSLLAWAQRQQRADARLGTVSLGPVRQRLERTAPTALQGGLANASGDSTLTVAQIRRGLQRGARVAALAHGAYAAATGQVDVSRDPRELRKYNLPDTTRIDGWQITFRSRDGLNSMTLWLNIGGIKSLWVGGSTTPFAFSRDGKTTVGTRDGVNIVEGGVAYRFGLPWLSKMGMASLRVGHVKHNILRTNFANGRLTDVDGQATWSWPVTPVLMDATNIGPLRFYGSNTANRLQIGQYGSKVGPAQLWYLKGPDLSKSRVSEIDAITLNKEFQWPDLLGSSGRDRAASAETTHGAAPRVLAERRATAPTMEAPHRNLSRRAAAVLAGYHQVAPGDTLWDIARSHRDTLLDGDGGAGAVPGGDVAQTSRALDHLLQLNASIGNPDRIVPGWLVDIAPQQISQG</sequence>
<feature type="region of interest" description="Disordered" evidence="2">
    <location>
        <begin position="1398"/>
        <end position="1433"/>
    </location>
</feature>
<name>A0ABY4VK81_9BURK</name>
<dbReference type="InterPro" id="IPR031962">
    <property type="entry name" value="DUF4781"/>
</dbReference>
<dbReference type="Pfam" id="PF16013">
    <property type="entry name" value="DUF4781"/>
    <property type="match status" value="1"/>
</dbReference>
<feature type="compositionally biased region" description="Basic and acidic residues" evidence="2">
    <location>
        <begin position="249"/>
        <end position="270"/>
    </location>
</feature>
<dbReference type="InterPro" id="IPR018392">
    <property type="entry name" value="LysM"/>
</dbReference>
<feature type="coiled-coil region" evidence="1">
    <location>
        <begin position="404"/>
        <end position="431"/>
    </location>
</feature>
<feature type="compositionally biased region" description="Low complexity" evidence="2">
    <location>
        <begin position="2079"/>
        <end position="2099"/>
    </location>
</feature>
<feature type="compositionally biased region" description="Low complexity" evidence="2">
    <location>
        <begin position="515"/>
        <end position="525"/>
    </location>
</feature>
<dbReference type="Proteomes" id="UP001056648">
    <property type="component" value="Chromosome 1"/>
</dbReference>
<feature type="region of interest" description="Disordered" evidence="2">
    <location>
        <begin position="2079"/>
        <end position="2103"/>
    </location>
</feature>
<feature type="region of interest" description="Disordered" evidence="2">
    <location>
        <begin position="587"/>
        <end position="639"/>
    </location>
</feature>
<feature type="compositionally biased region" description="Pro residues" evidence="2">
    <location>
        <begin position="17"/>
        <end position="35"/>
    </location>
</feature>
<gene>
    <name evidence="4" type="ORF">NDR89_00590</name>
</gene>
<feature type="region of interest" description="Disordered" evidence="2">
    <location>
        <begin position="249"/>
        <end position="272"/>
    </location>
</feature>
<feature type="region of interest" description="Disordered" evidence="2">
    <location>
        <begin position="193"/>
        <end position="230"/>
    </location>
</feature>
<protein>
    <submittedName>
        <fullName evidence="4">LWXIA domain-containing protein</fullName>
    </submittedName>
</protein>
<dbReference type="InterPro" id="IPR036779">
    <property type="entry name" value="LysM_dom_sf"/>
</dbReference>
<feature type="region of interest" description="Disordered" evidence="2">
    <location>
        <begin position="74"/>
        <end position="114"/>
    </location>
</feature>
<dbReference type="RefSeq" id="WP_252251929.1">
    <property type="nucleotide sequence ID" value="NZ_CP098735.1"/>
</dbReference>
<dbReference type="CDD" id="cd00118">
    <property type="entry name" value="LysM"/>
    <property type="match status" value="1"/>
</dbReference>
<dbReference type="PANTHER" id="PTHR21115">
    <property type="entry name" value="GH06117P-RELATED"/>
    <property type="match status" value="1"/>
</dbReference>
<evidence type="ECO:0000256" key="1">
    <source>
        <dbReference type="SAM" id="Coils"/>
    </source>
</evidence>
<accession>A0ABY4VK81</accession>
<feature type="compositionally biased region" description="Low complexity" evidence="2">
    <location>
        <begin position="1405"/>
        <end position="1422"/>
    </location>
</feature>
<evidence type="ECO:0000313" key="5">
    <source>
        <dbReference type="Proteomes" id="UP001056648"/>
    </source>
</evidence>
<reference evidence="4" key="1">
    <citation type="submission" date="2022-06" db="EMBL/GenBank/DDBJ databases">
        <title>Complete genome sequence and characterization of Cupriavidus gilardii QJ1 isolated from contaminating cells.</title>
        <authorList>
            <person name="Qi J."/>
        </authorList>
    </citation>
    <scope>NUCLEOTIDE SEQUENCE</scope>
    <source>
        <strain evidence="4">QJ1</strain>
    </source>
</reference>